<proteinExistence type="predicted"/>
<dbReference type="InterPro" id="IPR036086">
    <property type="entry name" value="ParB/Sulfiredoxin_sf"/>
</dbReference>
<dbReference type="SUPFAM" id="SSF110849">
    <property type="entry name" value="ParB/Sulfiredoxin"/>
    <property type="match status" value="1"/>
</dbReference>
<dbReference type="RefSeq" id="WP_334481488.1">
    <property type="nucleotide sequence ID" value="NZ_JAZHRV010000001.1"/>
</dbReference>
<name>A0ABU8BCJ8_9BRAD</name>
<protein>
    <recommendedName>
        <fullName evidence="3">Chromosome partitioning protein ParB</fullName>
    </recommendedName>
</protein>
<dbReference type="CDD" id="cd16390">
    <property type="entry name" value="ParB_N_Srx_like"/>
    <property type="match status" value="1"/>
</dbReference>
<evidence type="ECO:0000313" key="1">
    <source>
        <dbReference type="EMBL" id="MEH2556190.1"/>
    </source>
</evidence>
<gene>
    <name evidence="1" type="ORF">V1286_003719</name>
</gene>
<organism evidence="1 2">
    <name type="scientific">Bradyrhizobium algeriense</name>
    <dbReference type="NCBI Taxonomy" id="634784"/>
    <lineage>
        <taxon>Bacteria</taxon>
        <taxon>Pseudomonadati</taxon>
        <taxon>Pseudomonadota</taxon>
        <taxon>Alphaproteobacteria</taxon>
        <taxon>Hyphomicrobiales</taxon>
        <taxon>Nitrobacteraceae</taxon>
        <taxon>Bradyrhizobium</taxon>
    </lineage>
</organism>
<dbReference type="InterPro" id="IPR016932">
    <property type="entry name" value="UCP029669"/>
</dbReference>
<dbReference type="Gene3D" id="1.10.8.10">
    <property type="entry name" value="DNA helicase RuvA subunit, C-terminal domain"/>
    <property type="match status" value="1"/>
</dbReference>
<dbReference type="Gene3D" id="3.90.1530.10">
    <property type="entry name" value="Conserved hypothetical protein from pyrococcus furiosus pfu- 392566-001, ParB domain"/>
    <property type="match status" value="1"/>
</dbReference>
<dbReference type="Proteomes" id="UP001364224">
    <property type="component" value="Unassembled WGS sequence"/>
</dbReference>
<reference evidence="1 2" key="1">
    <citation type="submission" date="2024-02" db="EMBL/GenBank/DDBJ databases">
        <title>Adaptive strategies in a cosmopolitan and abundant soil bacterium.</title>
        <authorList>
            <person name="Carini P."/>
        </authorList>
    </citation>
    <scope>NUCLEOTIDE SEQUENCE [LARGE SCALE GENOMIC DNA]</scope>
    <source>
        <strain evidence="1 2">AZCC 1608</strain>
    </source>
</reference>
<evidence type="ECO:0000313" key="2">
    <source>
        <dbReference type="Proteomes" id="UP001364224"/>
    </source>
</evidence>
<dbReference type="PIRSF" id="PIRSF029669">
    <property type="entry name" value="UCP029669"/>
    <property type="match status" value="1"/>
</dbReference>
<dbReference type="EMBL" id="JAZHRV010000001">
    <property type="protein sequence ID" value="MEH2556190.1"/>
    <property type="molecule type" value="Genomic_DNA"/>
</dbReference>
<evidence type="ECO:0008006" key="3">
    <source>
        <dbReference type="Google" id="ProtNLM"/>
    </source>
</evidence>
<dbReference type="Pfam" id="PF08857">
    <property type="entry name" value="ParBc_2"/>
    <property type="match status" value="1"/>
</dbReference>
<comment type="caution">
    <text evidence="1">The sequence shown here is derived from an EMBL/GenBank/DDBJ whole genome shotgun (WGS) entry which is preliminary data.</text>
</comment>
<sequence length="206" mass="23745">MANTRDPILKPIPILSLRPTQMTVGLREVKEKRERWREHKSEKKRAELLGKHMIPVVLGPDEHHYVVDHHHLARALHDEGVEHVLVTVIGDLTMVEREAFWTVMDHKRWAYPYDAKGERRLFKDLPKSVTGLADDPFRSLAGELRRVGGFAKDITPFSEFLWADFLRRKISRKSVEANFDKAMEKALGFARSKDAVYLPGWCGPAD</sequence>
<keyword evidence="2" id="KW-1185">Reference proteome</keyword>
<accession>A0ABU8BCJ8</accession>
<dbReference type="InterPro" id="IPR014956">
    <property type="entry name" value="ParBc_2"/>
</dbReference>